<keyword evidence="2" id="KW-1003">Cell membrane</keyword>
<feature type="transmembrane region" description="Helical" evidence="7">
    <location>
        <begin position="66"/>
        <end position="88"/>
    </location>
</feature>
<evidence type="ECO:0000256" key="3">
    <source>
        <dbReference type="ARBA" id="ARBA00022519"/>
    </source>
</evidence>
<dbReference type="RefSeq" id="WP_133491685.1">
    <property type="nucleotide sequence ID" value="NZ_AQPF01000003.1"/>
</dbReference>
<keyword evidence="7" id="KW-0813">Transport</keyword>
<feature type="transmembrane region" description="Helical" evidence="7">
    <location>
        <begin position="267"/>
        <end position="282"/>
    </location>
</feature>
<comment type="function">
    <text evidence="7">Part of the tripartite ATP-independent periplasmic (TRAP) transport system.</text>
</comment>
<keyword evidence="6 7" id="KW-0472">Membrane</keyword>
<dbReference type="InterPro" id="IPR004681">
    <property type="entry name" value="TRAP_DctM"/>
</dbReference>
<dbReference type="NCBIfam" id="TIGR00786">
    <property type="entry name" value="dctM"/>
    <property type="match status" value="1"/>
</dbReference>
<evidence type="ECO:0000313" key="9">
    <source>
        <dbReference type="EMBL" id="KAF0807778.1"/>
    </source>
</evidence>
<accession>A0ABQ6YCX5</accession>
<feature type="transmembrane region" description="Helical" evidence="7">
    <location>
        <begin position="112"/>
        <end position="142"/>
    </location>
</feature>
<feature type="transmembrane region" description="Helical" evidence="7">
    <location>
        <begin position="154"/>
        <end position="177"/>
    </location>
</feature>
<feature type="transmembrane region" description="Helical" evidence="7">
    <location>
        <begin position="382"/>
        <end position="407"/>
    </location>
</feature>
<dbReference type="Pfam" id="PF06808">
    <property type="entry name" value="DctM"/>
    <property type="match status" value="1"/>
</dbReference>
<name>A0ABQ6YCX5_9GAMM</name>
<sequence length="456" mass="48399">MGLEQTLVIAMFASFMGLLLLGFPVAWALAGVGLLFAVIGSVLIQYFDADLWFTWAGTIGVLDARIYGIVANELMVALPLFIFMGIMLDRSGIAEKLMHSLVRVLGPLRGGYAITVVVVGILLAASTGIVGASVVLLGMLSLGPMMQAQYNKSLAVGTACSVGTLGILVPPSIMLVLMADRLGTSAASVGKLFMGALIPGMMLGAMYILYIITASWLKKDLAPAPKHQERLDGRAVRDLFLSVVPPLALIIAVLGSIFFGIATTTEASGVGAAGALLMALLSRRLNMTVLRDALYQTSRTTAFIFGIFIGATVFAAVLRGLGGDDVIRAAITGLPFGTTGIVLTILLVTFLLGFFLDWVEITLIILPLVAPVVFSLGVEPVWFAILFALCLQTSFLTPPVGFALFYIKGVCPPGITTRHIYLGVLPFILLQLLGLALVFWFEPLATWLPNEIYGGP</sequence>
<evidence type="ECO:0000313" key="10">
    <source>
        <dbReference type="Proteomes" id="UP000771797"/>
    </source>
</evidence>
<feature type="transmembrane region" description="Helical" evidence="7">
    <location>
        <begin position="7"/>
        <end position="27"/>
    </location>
</feature>
<keyword evidence="10" id="KW-1185">Reference proteome</keyword>
<evidence type="ECO:0000256" key="5">
    <source>
        <dbReference type="ARBA" id="ARBA00022989"/>
    </source>
</evidence>
<comment type="subunit">
    <text evidence="7">The complex comprises the extracytoplasmic solute receptor protein and the two transmembrane proteins.</text>
</comment>
<keyword evidence="5 7" id="KW-1133">Transmembrane helix</keyword>
<comment type="caution">
    <text evidence="9">The sequence shown here is derived from an EMBL/GenBank/DDBJ whole genome shotgun (WGS) entry which is preliminary data.</text>
</comment>
<evidence type="ECO:0000256" key="7">
    <source>
        <dbReference type="RuleBase" id="RU369079"/>
    </source>
</evidence>
<organism evidence="9 10">
    <name type="scientific">Alcanivorax xiamenensis</name>
    <dbReference type="NCBI Taxonomy" id="1177156"/>
    <lineage>
        <taxon>Bacteria</taxon>
        <taxon>Pseudomonadati</taxon>
        <taxon>Pseudomonadota</taxon>
        <taxon>Gammaproteobacteria</taxon>
        <taxon>Oceanospirillales</taxon>
        <taxon>Alcanivoracaceae</taxon>
        <taxon>Alcanivorax</taxon>
    </lineage>
</organism>
<feature type="transmembrane region" description="Helical" evidence="7">
    <location>
        <begin position="327"/>
        <end position="351"/>
    </location>
</feature>
<feature type="transmembrane region" description="Helical" evidence="7">
    <location>
        <begin position="197"/>
        <end position="217"/>
    </location>
</feature>
<evidence type="ECO:0000256" key="2">
    <source>
        <dbReference type="ARBA" id="ARBA00022475"/>
    </source>
</evidence>
<dbReference type="InterPro" id="IPR010656">
    <property type="entry name" value="DctM"/>
</dbReference>
<comment type="subcellular location">
    <subcellularLocation>
        <location evidence="1 7">Cell inner membrane</location>
        <topology evidence="1 7">Multi-pass membrane protein</topology>
    </subcellularLocation>
</comment>
<evidence type="ECO:0000256" key="4">
    <source>
        <dbReference type="ARBA" id="ARBA00022692"/>
    </source>
</evidence>
<feature type="transmembrane region" description="Helical" evidence="7">
    <location>
        <begin position="33"/>
        <end position="54"/>
    </location>
</feature>
<proteinExistence type="inferred from homology"/>
<evidence type="ECO:0000259" key="8">
    <source>
        <dbReference type="Pfam" id="PF06808"/>
    </source>
</evidence>
<dbReference type="PANTHER" id="PTHR33362">
    <property type="entry name" value="SIALIC ACID TRAP TRANSPORTER PERMEASE PROTEIN SIAT-RELATED"/>
    <property type="match status" value="1"/>
</dbReference>
<dbReference type="PANTHER" id="PTHR33362:SF7">
    <property type="entry name" value="SLL1103 PROTEIN"/>
    <property type="match status" value="1"/>
</dbReference>
<reference evidence="9 10" key="1">
    <citation type="submission" date="2012-09" db="EMBL/GenBank/DDBJ databases">
        <title>Genome Sequence of alkane-degrading Bacterium Alcanivorax sp. 6-D-6.</title>
        <authorList>
            <person name="Lai Q."/>
            <person name="Shao Z."/>
        </authorList>
    </citation>
    <scope>NUCLEOTIDE SEQUENCE [LARGE SCALE GENOMIC DNA]</scope>
    <source>
        <strain evidence="9 10">6-D-6</strain>
    </source>
</reference>
<keyword evidence="3 7" id="KW-0997">Cell inner membrane</keyword>
<gene>
    <name evidence="9" type="ORF">A6D6_00775</name>
</gene>
<feature type="transmembrane region" description="Helical" evidence="7">
    <location>
        <begin position="238"/>
        <end position="261"/>
    </location>
</feature>
<keyword evidence="4 7" id="KW-0812">Transmembrane</keyword>
<protein>
    <recommendedName>
        <fullName evidence="7">TRAP transporter large permease protein</fullName>
    </recommendedName>
</protein>
<dbReference type="EMBL" id="AQPF01000003">
    <property type="protein sequence ID" value="KAF0807778.1"/>
    <property type="molecule type" value="Genomic_DNA"/>
</dbReference>
<feature type="domain" description="TRAP C4-dicarboxylate transport system permease DctM subunit" evidence="8">
    <location>
        <begin position="12"/>
        <end position="442"/>
    </location>
</feature>
<evidence type="ECO:0000256" key="1">
    <source>
        <dbReference type="ARBA" id="ARBA00004429"/>
    </source>
</evidence>
<dbReference type="Proteomes" id="UP000771797">
    <property type="component" value="Unassembled WGS sequence"/>
</dbReference>
<feature type="transmembrane region" description="Helical" evidence="7">
    <location>
        <begin position="302"/>
        <end position="321"/>
    </location>
</feature>
<comment type="similarity">
    <text evidence="7">Belongs to the TRAP transporter large permease family.</text>
</comment>
<feature type="transmembrane region" description="Helical" evidence="7">
    <location>
        <begin position="419"/>
        <end position="441"/>
    </location>
</feature>
<evidence type="ECO:0000256" key="6">
    <source>
        <dbReference type="ARBA" id="ARBA00023136"/>
    </source>
</evidence>
<feature type="transmembrane region" description="Helical" evidence="7">
    <location>
        <begin position="358"/>
        <end position="376"/>
    </location>
</feature>